<reference evidence="2" key="2">
    <citation type="submission" date="2012-02" db="EMBL/GenBank/DDBJ databases">
        <title>The Genome Sequence of Puccinia graminis f. sp. tritici Strain CRL 75-36-700-3.</title>
        <authorList>
            <consortium name="The Broad Institute Genome Sequencing Platform"/>
            <person name="Birren B."/>
            <person name="Lander E."/>
            <person name="Galagan J."/>
            <person name="Nusbaum C."/>
            <person name="Devon K."/>
            <person name="Cuomo C."/>
            <person name="Jaffe D."/>
            <person name="Butler J."/>
            <person name="Alvarez P."/>
            <person name="Gnerre S."/>
            <person name="Grabherr M."/>
            <person name="Mauceli E."/>
            <person name="Brockman W."/>
            <person name="Young S."/>
            <person name="LaButti K."/>
            <person name="Sykes S."/>
            <person name="DeCaprio D."/>
            <person name="Crawford M."/>
            <person name="Koehrsen M."/>
            <person name="Engels R."/>
            <person name="Montgomery P."/>
            <person name="Pearson M."/>
            <person name="Howarth C."/>
            <person name="Larson L."/>
            <person name="White J."/>
            <person name="Zeng Q."/>
            <person name="Kodira C."/>
            <person name="Yandava C."/>
            <person name="Alvarado L."/>
            <person name="O'Leary S."/>
            <person name="Szabo L."/>
            <person name="Dean R."/>
            <person name="Schein J."/>
        </authorList>
    </citation>
    <scope>NUCLEOTIDE SEQUENCE</scope>
    <source>
        <strain evidence="2">CRL 75-36-700-3</strain>
    </source>
</reference>
<sequence>MILLPENISGYNEKQRVAVGIARIKFQALHEEPKFQMLRNTNIMSLVPLCEERIICNKGVDLELNDSQKLEFRLPNFWDVARTVCGRSSGRPTPKLGVGTPKPSKGLGVVPPQKK</sequence>
<evidence type="ECO:0000256" key="1">
    <source>
        <dbReference type="SAM" id="MobiDB-lite"/>
    </source>
</evidence>
<name>E3KX08_PUCGT</name>
<keyword evidence="3" id="KW-1185">Reference proteome</keyword>
<gene>
    <name evidence="2" type="ORF">PGTG_14240</name>
</gene>
<dbReference type="AlphaFoldDB" id="E3KX08"/>
<dbReference type="GeneID" id="10542179"/>
<dbReference type="RefSeq" id="XP_003333320.1">
    <property type="nucleotide sequence ID" value="XM_003333272.1"/>
</dbReference>
<dbReference type="VEuPathDB" id="FungiDB:PGTG_14240"/>
<evidence type="ECO:0000313" key="3">
    <source>
        <dbReference type="Proteomes" id="UP000008783"/>
    </source>
</evidence>
<dbReference type="HOGENOM" id="CLU_2110177_0_0_1"/>
<evidence type="ECO:0000313" key="2">
    <source>
        <dbReference type="EMBL" id="EFP88901.1"/>
    </source>
</evidence>
<dbReference type="Proteomes" id="UP000008783">
    <property type="component" value="Unassembled WGS sequence"/>
</dbReference>
<dbReference type="KEGG" id="pgr:PGTG_14240"/>
<dbReference type="InParanoid" id="E3KX08"/>
<dbReference type="EMBL" id="DS178317">
    <property type="protein sequence ID" value="EFP88901.1"/>
    <property type="molecule type" value="Genomic_DNA"/>
</dbReference>
<feature type="region of interest" description="Disordered" evidence="1">
    <location>
        <begin position="86"/>
        <end position="115"/>
    </location>
</feature>
<protein>
    <submittedName>
        <fullName evidence="2">Uncharacterized protein</fullName>
    </submittedName>
</protein>
<reference key="1">
    <citation type="submission" date="2007-01" db="EMBL/GenBank/DDBJ databases">
        <title>The Genome Sequence of Puccinia graminis f. sp. tritici Strain CRL 75-36-700-3.</title>
        <authorList>
            <consortium name="The Broad Institute Genome Sequencing Platform"/>
            <person name="Birren B."/>
            <person name="Lander E."/>
            <person name="Galagan J."/>
            <person name="Nusbaum C."/>
            <person name="Devon K."/>
            <person name="Cuomo C."/>
            <person name="Jaffe D."/>
            <person name="Butler J."/>
            <person name="Alvarez P."/>
            <person name="Gnerre S."/>
            <person name="Grabherr M."/>
            <person name="Mauceli E."/>
            <person name="Brockman W."/>
            <person name="Young S."/>
            <person name="LaButti K."/>
            <person name="Sykes S."/>
            <person name="DeCaprio D."/>
            <person name="Crawford M."/>
            <person name="Koehrsen M."/>
            <person name="Engels R."/>
            <person name="Montgomery P."/>
            <person name="Pearson M."/>
            <person name="Howarth C."/>
            <person name="Larson L."/>
            <person name="White J."/>
            <person name="Zeng Q."/>
            <person name="Kodira C."/>
            <person name="Yandava C."/>
            <person name="Alvarado L."/>
            <person name="O'Leary S."/>
            <person name="Szabo L."/>
            <person name="Dean R."/>
            <person name="Schein J."/>
        </authorList>
    </citation>
    <scope>NUCLEOTIDE SEQUENCE</scope>
    <source>
        <strain>CRL 75-36-700-3</strain>
    </source>
</reference>
<organism evidence="2 3">
    <name type="scientific">Puccinia graminis f. sp. tritici (strain CRL 75-36-700-3 / race SCCL)</name>
    <name type="common">Black stem rust fungus</name>
    <dbReference type="NCBI Taxonomy" id="418459"/>
    <lineage>
        <taxon>Eukaryota</taxon>
        <taxon>Fungi</taxon>
        <taxon>Dikarya</taxon>
        <taxon>Basidiomycota</taxon>
        <taxon>Pucciniomycotina</taxon>
        <taxon>Pucciniomycetes</taxon>
        <taxon>Pucciniales</taxon>
        <taxon>Pucciniaceae</taxon>
        <taxon>Puccinia</taxon>
    </lineage>
</organism>
<proteinExistence type="predicted"/>
<accession>E3KX08</accession>